<name>A0A7G9YZW2_9EURY</name>
<dbReference type="PANTHER" id="PTHR43132">
    <property type="entry name" value="ARSENICAL RESISTANCE OPERON REPRESSOR ARSR-RELATED"/>
    <property type="match status" value="1"/>
</dbReference>
<accession>A0A7G9YZW2</accession>
<evidence type="ECO:0000256" key="1">
    <source>
        <dbReference type="ARBA" id="ARBA00023015"/>
    </source>
</evidence>
<feature type="compositionally biased region" description="Low complexity" evidence="4">
    <location>
        <begin position="1"/>
        <end position="18"/>
    </location>
</feature>
<dbReference type="SUPFAM" id="SSF46785">
    <property type="entry name" value="Winged helix' DNA-binding domain"/>
    <property type="match status" value="1"/>
</dbReference>
<reference evidence="7" key="1">
    <citation type="submission" date="2020-06" db="EMBL/GenBank/DDBJ databases">
        <title>Unique genomic features of the anaerobic methanotrophic archaea.</title>
        <authorList>
            <person name="Chadwick G.L."/>
            <person name="Skennerton C.T."/>
            <person name="Laso-Perez R."/>
            <person name="Leu A.O."/>
            <person name="Speth D.R."/>
            <person name="Yu H."/>
            <person name="Morgan-Lang C."/>
            <person name="Hatzenpichler R."/>
            <person name="Goudeau D."/>
            <person name="Malmstrom R."/>
            <person name="Brazelton W.J."/>
            <person name="Woyke T."/>
            <person name="Hallam S.J."/>
            <person name="Tyson G.W."/>
            <person name="Wegener G."/>
            <person name="Boetius A."/>
            <person name="Orphan V."/>
        </authorList>
    </citation>
    <scope>NUCLEOTIDE SEQUENCE</scope>
</reference>
<feature type="domain" description="HTH arsR-type" evidence="6">
    <location>
        <begin position="37"/>
        <end position="130"/>
    </location>
</feature>
<keyword evidence="1" id="KW-0805">Transcription regulation</keyword>
<keyword evidence="5" id="KW-0812">Transmembrane</keyword>
<proteinExistence type="predicted"/>
<dbReference type="InterPro" id="IPR036390">
    <property type="entry name" value="WH_DNA-bd_sf"/>
</dbReference>
<sequence>MISNKSKNNSNNGMNENANTEDEKLLILPLNDKNSKEISQIISNDTARNILEAIASEPLSTSELAEKLRIPLSTVQYNLERLNNAGLAKVERTKYSEKMKHVKIYAPQRKFVVIVPEKTNRKDAIAALKRYLTVIFFAVAGSGVIEFLTMKIKGPIGEVTRSVTPVEEGRPLGPVPTPTPMPEIVPSPMPAPKGIGLGFEFDIFAHPGLWFLFGSLFVILAIFIIDCLKSKKNKNRPTYSK</sequence>
<dbReference type="Pfam" id="PF12840">
    <property type="entry name" value="HTH_20"/>
    <property type="match status" value="1"/>
</dbReference>
<protein>
    <recommendedName>
        <fullName evidence="6">HTH arsR-type domain-containing protein</fullName>
    </recommendedName>
</protein>
<dbReference type="Gene3D" id="1.10.10.10">
    <property type="entry name" value="Winged helix-like DNA-binding domain superfamily/Winged helix DNA-binding domain"/>
    <property type="match status" value="1"/>
</dbReference>
<feature type="transmembrane region" description="Helical" evidence="5">
    <location>
        <begin position="209"/>
        <end position="228"/>
    </location>
</feature>
<evidence type="ECO:0000256" key="4">
    <source>
        <dbReference type="SAM" id="MobiDB-lite"/>
    </source>
</evidence>
<evidence type="ECO:0000256" key="5">
    <source>
        <dbReference type="SAM" id="Phobius"/>
    </source>
</evidence>
<dbReference type="EMBL" id="MT631545">
    <property type="protein sequence ID" value="QNO53546.1"/>
    <property type="molecule type" value="Genomic_DNA"/>
</dbReference>
<organism evidence="7">
    <name type="scientific">Candidatus Methanophagaceae archaeon ANME-1 ERB6</name>
    <dbReference type="NCBI Taxonomy" id="2759912"/>
    <lineage>
        <taxon>Archaea</taxon>
        <taxon>Methanobacteriati</taxon>
        <taxon>Methanobacteriota</taxon>
        <taxon>Stenosarchaea group</taxon>
        <taxon>Methanomicrobia</taxon>
        <taxon>Candidatus Methanophagales</taxon>
        <taxon>Candidatus Methanophagaceae</taxon>
    </lineage>
</organism>
<dbReference type="SMART" id="SM00418">
    <property type="entry name" value="HTH_ARSR"/>
    <property type="match status" value="1"/>
</dbReference>
<keyword evidence="5" id="KW-1133">Transmembrane helix</keyword>
<dbReference type="PANTHER" id="PTHR43132:SF2">
    <property type="entry name" value="ARSENICAL RESISTANCE OPERON REPRESSOR ARSR-RELATED"/>
    <property type="match status" value="1"/>
</dbReference>
<keyword evidence="5" id="KW-0472">Membrane</keyword>
<dbReference type="GO" id="GO:0003700">
    <property type="term" value="F:DNA-binding transcription factor activity"/>
    <property type="evidence" value="ECO:0007669"/>
    <property type="project" value="InterPro"/>
</dbReference>
<keyword evidence="2" id="KW-0238">DNA-binding</keyword>
<feature type="transmembrane region" description="Helical" evidence="5">
    <location>
        <begin position="131"/>
        <end position="150"/>
    </location>
</feature>
<dbReference type="InterPro" id="IPR036388">
    <property type="entry name" value="WH-like_DNA-bd_sf"/>
</dbReference>
<dbReference type="CDD" id="cd00090">
    <property type="entry name" value="HTH_ARSR"/>
    <property type="match status" value="1"/>
</dbReference>
<evidence type="ECO:0000256" key="2">
    <source>
        <dbReference type="ARBA" id="ARBA00023125"/>
    </source>
</evidence>
<feature type="region of interest" description="Disordered" evidence="4">
    <location>
        <begin position="1"/>
        <end position="20"/>
    </location>
</feature>
<gene>
    <name evidence="7" type="ORF">LGBLGJPO_00010</name>
</gene>
<dbReference type="InterPro" id="IPR001845">
    <property type="entry name" value="HTH_ArsR_DNA-bd_dom"/>
</dbReference>
<dbReference type="GO" id="GO:0003677">
    <property type="term" value="F:DNA binding"/>
    <property type="evidence" value="ECO:0007669"/>
    <property type="project" value="UniProtKB-KW"/>
</dbReference>
<keyword evidence="3" id="KW-0804">Transcription</keyword>
<dbReference type="AlphaFoldDB" id="A0A7G9YZW2"/>
<dbReference type="InterPro" id="IPR011991">
    <property type="entry name" value="ArsR-like_HTH"/>
</dbReference>
<evidence type="ECO:0000259" key="6">
    <source>
        <dbReference type="SMART" id="SM00418"/>
    </source>
</evidence>
<dbReference type="InterPro" id="IPR051011">
    <property type="entry name" value="Metal_resp_trans_reg"/>
</dbReference>
<evidence type="ECO:0000313" key="7">
    <source>
        <dbReference type="EMBL" id="QNO53546.1"/>
    </source>
</evidence>
<evidence type="ECO:0000256" key="3">
    <source>
        <dbReference type="ARBA" id="ARBA00023163"/>
    </source>
</evidence>